<dbReference type="EMBL" id="BARS01050213">
    <property type="protein sequence ID" value="GAG46315.1"/>
    <property type="molecule type" value="Genomic_DNA"/>
</dbReference>
<dbReference type="AlphaFoldDB" id="X0XST8"/>
<keyword evidence="1" id="KW-0547">Nucleotide-binding</keyword>
<feature type="non-terminal residue" evidence="3">
    <location>
        <position position="1"/>
    </location>
</feature>
<protein>
    <recommendedName>
        <fullName evidence="2">Acb2/Tad1 hairpin domain-containing protein</fullName>
    </recommendedName>
</protein>
<name>X0XST8_9ZZZZ</name>
<evidence type="ECO:0000256" key="1">
    <source>
        <dbReference type="ARBA" id="ARBA00022741"/>
    </source>
</evidence>
<dbReference type="InterPro" id="IPR056098">
    <property type="entry name" value="Acb2/Tad1_hairpin"/>
</dbReference>
<feature type="domain" description="Acb2/Tad1 hairpin" evidence="2">
    <location>
        <begin position="2"/>
        <end position="41"/>
    </location>
</feature>
<evidence type="ECO:0000259" key="2">
    <source>
        <dbReference type="Pfam" id="PF24729"/>
    </source>
</evidence>
<dbReference type="Pfam" id="PF24729">
    <property type="entry name" value="Acb2_Tad1_hairpin"/>
    <property type="match status" value="1"/>
</dbReference>
<dbReference type="GO" id="GO:0000166">
    <property type="term" value="F:nucleotide binding"/>
    <property type="evidence" value="ECO:0007669"/>
    <property type="project" value="UniProtKB-KW"/>
</dbReference>
<reference evidence="3" key="1">
    <citation type="journal article" date="2014" name="Front. Microbiol.">
        <title>High frequency of phylogenetically diverse reductive dehalogenase-homologous genes in deep subseafloor sedimentary metagenomes.</title>
        <authorList>
            <person name="Kawai M."/>
            <person name="Futagami T."/>
            <person name="Toyoda A."/>
            <person name="Takaki Y."/>
            <person name="Nishi S."/>
            <person name="Hori S."/>
            <person name="Arai W."/>
            <person name="Tsubouchi T."/>
            <person name="Morono Y."/>
            <person name="Uchiyama I."/>
            <person name="Ito T."/>
            <person name="Fujiyama A."/>
            <person name="Inagaki F."/>
            <person name="Takami H."/>
        </authorList>
    </citation>
    <scope>NUCLEOTIDE SEQUENCE</scope>
    <source>
        <strain evidence="3">Expedition CK06-06</strain>
    </source>
</reference>
<comment type="caution">
    <text evidence="3">The sequence shown here is derived from an EMBL/GenBank/DDBJ whole genome shotgun (WGS) entry which is preliminary data.</text>
</comment>
<organism evidence="3">
    <name type="scientific">marine sediment metagenome</name>
    <dbReference type="NCBI Taxonomy" id="412755"/>
    <lineage>
        <taxon>unclassified sequences</taxon>
        <taxon>metagenomes</taxon>
        <taxon>ecological metagenomes</taxon>
    </lineage>
</organism>
<evidence type="ECO:0000313" key="3">
    <source>
        <dbReference type="EMBL" id="GAG46315.1"/>
    </source>
</evidence>
<gene>
    <name evidence="3" type="ORF">S01H1_75004</name>
</gene>
<proteinExistence type="predicted"/>
<sequence>GKELGELVDLLAFNPNIDGRWLAIGKTDLQKGLMALTRSIAKPEFF</sequence>
<accession>X0XST8</accession>